<dbReference type="Proteomes" id="UP001189429">
    <property type="component" value="Unassembled WGS sequence"/>
</dbReference>
<keyword evidence="3" id="KW-1185">Reference proteome</keyword>
<keyword evidence="1" id="KW-0472">Membrane</keyword>
<keyword evidence="1" id="KW-1133">Transmembrane helix</keyword>
<evidence type="ECO:0000313" key="2">
    <source>
        <dbReference type="EMBL" id="CAK0813967.1"/>
    </source>
</evidence>
<dbReference type="EMBL" id="CAUYUJ010005529">
    <property type="protein sequence ID" value="CAK0813967.1"/>
    <property type="molecule type" value="Genomic_DNA"/>
</dbReference>
<dbReference type="Gene3D" id="1.20.1290.10">
    <property type="entry name" value="AhpD-like"/>
    <property type="match status" value="1"/>
</dbReference>
<keyword evidence="1" id="KW-0812">Transmembrane</keyword>
<evidence type="ECO:0000313" key="3">
    <source>
        <dbReference type="Proteomes" id="UP001189429"/>
    </source>
</evidence>
<sequence length="254" mass="28018">MAEKMGFRKKVWPSLCRCLADHVEVARRIPKILDAYVGPNAIKPQLNEAIMVTVNSVNDCPYCTGLHGELARMAGVQEAPELMKAKSAKQCRKILDSPAISFARSFTENDGRGEKCVAAFEELSEEMGRGPASSVVALCWFLLWGSINGNTINSFLLGRLCCAPKQCGSVIVELFTFVYYGPLFLLIAIVNKLLTIFPQVPEWFSAAFGVLLTFIAAVWILPLGLIGCMTKPCHPEYAEPIEEYLMEDDDNDAS</sequence>
<accession>A0ABN9R593</accession>
<feature type="transmembrane region" description="Helical" evidence="1">
    <location>
        <begin position="203"/>
        <end position="226"/>
    </location>
</feature>
<name>A0ABN9R593_9DINO</name>
<organism evidence="2 3">
    <name type="scientific">Prorocentrum cordatum</name>
    <dbReference type="NCBI Taxonomy" id="2364126"/>
    <lineage>
        <taxon>Eukaryota</taxon>
        <taxon>Sar</taxon>
        <taxon>Alveolata</taxon>
        <taxon>Dinophyceae</taxon>
        <taxon>Prorocentrales</taxon>
        <taxon>Prorocentraceae</taxon>
        <taxon>Prorocentrum</taxon>
    </lineage>
</organism>
<dbReference type="SUPFAM" id="SSF69118">
    <property type="entry name" value="AhpD-like"/>
    <property type="match status" value="1"/>
</dbReference>
<evidence type="ECO:0008006" key="4">
    <source>
        <dbReference type="Google" id="ProtNLM"/>
    </source>
</evidence>
<feature type="transmembrane region" description="Helical" evidence="1">
    <location>
        <begin position="174"/>
        <end position="197"/>
    </location>
</feature>
<proteinExistence type="predicted"/>
<evidence type="ECO:0000256" key="1">
    <source>
        <dbReference type="SAM" id="Phobius"/>
    </source>
</evidence>
<protein>
    <recommendedName>
        <fullName evidence="4">Carboxymuconolactone decarboxylase-like domain-containing protein</fullName>
    </recommendedName>
</protein>
<gene>
    <name evidence="2" type="ORF">PCOR1329_LOCUS17717</name>
</gene>
<dbReference type="InterPro" id="IPR029032">
    <property type="entry name" value="AhpD-like"/>
</dbReference>
<comment type="caution">
    <text evidence="2">The sequence shown here is derived from an EMBL/GenBank/DDBJ whole genome shotgun (WGS) entry which is preliminary data.</text>
</comment>
<reference evidence="2" key="1">
    <citation type="submission" date="2023-10" db="EMBL/GenBank/DDBJ databases">
        <authorList>
            <person name="Chen Y."/>
            <person name="Shah S."/>
            <person name="Dougan E. K."/>
            <person name="Thang M."/>
            <person name="Chan C."/>
        </authorList>
    </citation>
    <scope>NUCLEOTIDE SEQUENCE [LARGE SCALE GENOMIC DNA]</scope>
</reference>